<evidence type="ECO:0000256" key="1">
    <source>
        <dbReference type="ARBA" id="ARBA00022737"/>
    </source>
</evidence>
<gene>
    <name evidence="3" type="ORF">H8E41_06825</name>
</gene>
<dbReference type="InterPro" id="IPR036280">
    <property type="entry name" value="Multihaem_cyt_sf"/>
</dbReference>
<dbReference type="SUPFAM" id="SSF52821">
    <property type="entry name" value="Rhodanese/Cell cycle control phosphatase"/>
    <property type="match status" value="2"/>
</dbReference>
<comment type="caution">
    <text evidence="3">The sequence shown here is derived from an EMBL/GenBank/DDBJ whole genome shotgun (WGS) entry which is preliminary data.</text>
</comment>
<dbReference type="InterPro" id="IPR051126">
    <property type="entry name" value="Thiosulfate_sulfurtransferase"/>
</dbReference>
<dbReference type="Pfam" id="PF00581">
    <property type="entry name" value="Rhodanese"/>
    <property type="match status" value="2"/>
</dbReference>
<evidence type="ECO:0000313" key="3">
    <source>
        <dbReference type="EMBL" id="MBC8317603.1"/>
    </source>
</evidence>
<dbReference type="PROSITE" id="PS50206">
    <property type="entry name" value="RHODANESE_3"/>
    <property type="match status" value="2"/>
</dbReference>
<evidence type="ECO:0000259" key="2">
    <source>
        <dbReference type="PROSITE" id="PS50206"/>
    </source>
</evidence>
<dbReference type="PANTHER" id="PTHR43855">
    <property type="entry name" value="THIOSULFATE SULFURTRANSFERASE"/>
    <property type="match status" value="1"/>
</dbReference>
<name>A0A8J6TFN4_9BACT</name>
<accession>A0A8J6TFN4</accession>
<dbReference type="Proteomes" id="UP000614424">
    <property type="component" value="Unassembled WGS sequence"/>
</dbReference>
<sequence>MGPVEKVLVSGDFLETDHGEVGCENCHGGNPADKTKAGAHKDFDPHPSINNPEGACGECHEDIVSTAKDSLHATLSTFTTVLKTRSDMNKWHEIDEARKGHCAACHTSCGGCHVSRPKFAKKGFIDGHMFQKRSDPFNQCTACHGSRVGAEYYGSRGEGDVHVTKYDMDCVACHPAEEMHAAAPEGLKGRYHLKEMVNCEDCHQDLKYGSVRDHNLHVGKVQCQVCHSQTYVNCYSCHTGKDDEGLRYFQNQKEVEGMKIGLNYDKDEPNQTNKYILVRHEPTDPKLFDFYVKDAFTNFSNTPNWKRTSPHNIQRKTWQTANCNNCHGNRELFLDTKDLLDYEIEANAKVVVPDNKVPKKRKKVMPLNIDTSKVRHNMVVDAKWLHDNIGKKGVKIVDARGEGPYEKGHIKGAVPLDPIQSGLRHSWDDDFPMQLIADNELIEIIGEQGLKADDHIVVYDKDGKNAGFIIWVLEYAGATNVSYLDGGIEGWHEAGYHMSDEEVEPEEVAFGGTVNPGFTVDNDYVRANLDNNMVKIIDSRIVSQAKGLAKHGQAARAGRIPGSINLPLSALYMENGALKKPDELLWMLKKNGITPKHTVITSCNTGQLAGSAYFMFRYLGFDDVRVHDASWVNFCAVE</sequence>
<feature type="domain" description="Rhodanese" evidence="2">
    <location>
        <begin position="390"/>
        <end position="500"/>
    </location>
</feature>
<dbReference type="Gene3D" id="3.40.250.10">
    <property type="entry name" value="Rhodanese-like domain"/>
    <property type="match status" value="2"/>
</dbReference>
<reference evidence="3 4" key="1">
    <citation type="submission" date="2020-08" db="EMBL/GenBank/DDBJ databases">
        <title>Bridging the membrane lipid divide: bacteria of the FCB group superphylum have the potential to synthesize archaeal ether lipids.</title>
        <authorList>
            <person name="Villanueva L."/>
            <person name="Von Meijenfeldt F.A.B."/>
            <person name="Westbye A.B."/>
            <person name="Yadav S."/>
            <person name="Hopmans E.C."/>
            <person name="Dutilh B.E."/>
            <person name="Sinninghe Damste J.S."/>
        </authorList>
    </citation>
    <scope>NUCLEOTIDE SEQUENCE [LARGE SCALE GENOMIC DNA]</scope>
    <source>
        <strain evidence="3">NIOZ-UU47</strain>
    </source>
</reference>
<dbReference type="CDD" id="cd01448">
    <property type="entry name" value="TST_Repeat_1"/>
    <property type="match status" value="1"/>
</dbReference>
<dbReference type="Gene3D" id="1.10.780.10">
    <property type="entry name" value="Hydroxylamine Oxidoreductase, Chain A, domain 1"/>
    <property type="match status" value="1"/>
</dbReference>
<proteinExistence type="predicted"/>
<feature type="domain" description="Rhodanese" evidence="2">
    <location>
        <begin position="530"/>
        <end position="636"/>
    </location>
</feature>
<evidence type="ECO:0000313" key="4">
    <source>
        <dbReference type="Proteomes" id="UP000614424"/>
    </source>
</evidence>
<dbReference type="PANTHER" id="PTHR43855:SF1">
    <property type="entry name" value="THIOSULFATE SULFURTRANSFERASE"/>
    <property type="match status" value="1"/>
</dbReference>
<dbReference type="AlphaFoldDB" id="A0A8J6TFN4"/>
<dbReference type="InterPro" id="IPR036873">
    <property type="entry name" value="Rhodanese-like_dom_sf"/>
</dbReference>
<dbReference type="EMBL" id="JACNJZ010000094">
    <property type="protein sequence ID" value="MBC8317603.1"/>
    <property type="molecule type" value="Genomic_DNA"/>
</dbReference>
<dbReference type="Gene3D" id="3.90.10.10">
    <property type="entry name" value="Cytochrome C3"/>
    <property type="match status" value="1"/>
</dbReference>
<dbReference type="SUPFAM" id="SSF48695">
    <property type="entry name" value="Multiheme cytochromes"/>
    <property type="match status" value="1"/>
</dbReference>
<dbReference type="SMART" id="SM00450">
    <property type="entry name" value="RHOD"/>
    <property type="match status" value="2"/>
</dbReference>
<dbReference type="InterPro" id="IPR001763">
    <property type="entry name" value="Rhodanese-like_dom"/>
</dbReference>
<protein>
    <recommendedName>
        <fullName evidence="2">Rhodanese domain-containing protein</fullName>
    </recommendedName>
</protein>
<organism evidence="3 4">
    <name type="scientific">Candidatus Desulfobia pelagia</name>
    <dbReference type="NCBI Taxonomy" id="2841692"/>
    <lineage>
        <taxon>Bacteria</taxon>
        <taxon>Pseudomonadati</taxon>
        <taxon>Thermodesulfobacteriota</taxon>
        <taxon>Desulfobulbia</taxon>
        <taxon>Desulfobulbales</taxon>
        <taxon>Desulfobulbaceae</taxon>
        <taxon>Candidatus Desulfobia</taxon>
    </lineage>
</organism>
<keyword evidence="1" id="KW-0677">Repeat</keyword>
<dbReference type="CDD" id="cd01449">
    <property type="entry name" value="TST_Repeat_2"/>
    <property type="match status" value="1"/>
</dbReference>